<dbReference type="EMBL" id="JBBPBK010000002">
    <property type="protein sequence ID" value="KAK9290246.1"/>
    <property type="molecule type" value="Genomic_DNA"/>
</dbReference>
<comment type="caution">
    <text evidence="3">The sequence shown here is derived from an EMBL/GenBank/DDBJ whole genome shotgun (WGS) entry which is preliminary data.</text>
</comment>
<name>A0AAP0X4K0_LIQFO</name>
<keyword evidence="4" id="KW-1185">Reference proteome</keyword>
<keyword evidence="2" id="KW-0472">Membrane</keyword>
<feature type="transmembrane region" description="Helical" evidence="2">
    <location>
        <begin position="115"/>
        <end position="134"/>
    </location>
</feature>
<evidence type="ECO:0000313" key="4">
    <source>
        <dbReference type="Proteomes" id="UP001415857"/>
    </source>
</evidence>
<evidence type="ECO:0000313" key="3">
    <source>
        <dbReference type="EMBL" id="KAK9290246.1"/>
    </source>
</evidence>
<gene>
    <name evidence="3" type="ORF">L1049_008413</name>
</gene>
<feature type="compositionally biased region" description="Basic and acidic residues" evidence="1">
    <location>
        <begin position="24"/>
        <end position="33"/>
    </location>
</feature>
<dbReference type="AlphaFoldDB" id="A0AAP0X4K0"/>
<keyword evidence="2" id="KW-1133">Transmembrane helix</keyword>
<keyword evidence="2" id="KW-0812">Transmembrane</keyword>
<dbReference type="Proteomes" id="UP001415857">
    <property type="component" value="Unassembled WGS sequence"/>
</dbReference>
<protein>
    <submittedName>
        <fullName evidence="3">Uncharacterized protein</fullName>
    </submittedName>
</protein>
<feature type="compositionally biased region" description="Low complexity" evidence="1">
    <location>
        <begin position="11"/>
        <end position="20"/>
    </location>
</feature>
<organism evidence="3 4">
    <name type="scientific">Liquidambar formosana</name>
    <name type="common">Formosan gum</name>
    <dbReference type="NCBI Taxonomy" id="63359"/>
    <lineage>
        <taxon>Eukaryota</taxon>
        <taxon>Viridiplantae</taxon>
        <taxon>Streptophyta</taxon>
        <taxon>Embryophyta</taxon>
        <taxon>Tracheophyta</taxon>
        <taxon>Spermatophyta</taxon>
        <taxon>Magnoliopsida</taxon>
        <taxon>eudicotyledons</taxon>
        <taxon>Gunneridae</taxon>
        <taxon>Pentapetalae</taxon>
        <taxon>Saxifragales</taxon>
        <taxon>Altingiaceae</taxon>
        <taxon>Liquidambar</taxon>
    </lineage>
</organism>
<sequence length="135" mass="15458">MSAGGANSCNGSPRPSGPTTTRRRVADFIDAERSSNLSDFSDDGEDEINSTVTSHHHHHHHHIHHHHPVVKYLVLRRRMFFCVPETWLLWMEDVVFWIATMVHSLRFGRNLGRKAFAALMVLAVVLVFVKFSFLN</sequence>
<feature type="transmembrane region" description="Helical" evidence="2">
    <location>
        <begin position="87"/>
        <end position="108"/>
    </location>
</feature>
<accession>A0AAP0X4K0</accession>
<evidence type="ECO:0000256" key="2">
    <source>
        <dbReference type="SAM" id="Phobius"/>
    </source>
</evidence>
<proteinExistence type="predicted"/>
<feature type="compositionally biased region" description="Polar residues" evidence="1">
    <location>
        <begin position="1"/>
        <end position="10"/>
    </location>
</feature>
<feature type="region of interest" description="Disordered" evidence="1">
    <location>
        <begin position="1"/>
        <end position="60"/>
    </location>
</feature>
<reference evidence="3 4" key="1">
    <citation type="journal article" date="2024" name="Plant J.">
        <title>Genome sequences and population genomics reveal climatic adaptation and genomic divergence between two closely related sweetgum species.</title>
        <authorList>
            <person name="Xu W.Q."/>
            <person name="Ren C.Q."/>
            <person name="Zhang X.Y."/>
            <person name="Comes H.P."/>
            <person name="Liu X.H."/>
            <person name="Li Y.G."/>
            <person name="Kettle C.J."/>
            <person name="Jalonen R."/>
            <person name="Gaisberger H."/>
            <person name="Ma Y.Z."/>
            <person name="Qiu Y.X."/>
        </authorList>
    </citation>
    <scope>NUCLEOTIDE SEQUENCE [LARGE SCALE GENOMIC DNA]</scope>
    <source>
        <strain evidence="3">Hangzhou</strain>
    </source>
</reference>
<evidence type="ECO:0000256" key="1">
    <source>
        <dbReference type="SAM" id="MobiDB-lite"/>
    </source>
</evidence>